<evidence type="ECO:0000256" key="4">
    <source>
        <dbReference type="SAM" id="Coils"/>
    </source>
</evidence>
<dbReference type="Pfam" id="PF00672">
    <property type="entry name" value="HAMP"/>
    <property type="match status" value="1"/>
</dbReference>
<keyword evidence="9" id="KW-1185">Reference proteome</keyword>
<keyword evidence="5" id="KW-0472">Membrane</keyword>
<dbReference type="EMBL" id="CP002991">
    <property type="protein sequence ID" value="AEM79104.1"/>
    <property type="molecule type" value="Genomic_DNA"/>
</dbReference>
<dbReference type="Pfam" id="PF00015">
    <property type="entry name" value="MCPsignal"/>
    <property type="match status" value="1"/>
</dbReference>
<feature type="transmembrane region" description="Helical" evidence="5">
    <location>
        <begin position="37"/>
        <end position="59"/>
    </location>
</feature>
<evidence type="ECO:0000256" key="3">
    <source>
        <dbReference type="PROSITE-ProRule" id="PRU00284"/>
    </source>
</evidence>
<feature type="domain" description="Methyl-accepting transducer" evidence="6">
    <location>
        <begin position="132"/>
        <end position="389"/>
    </location>
</feature>
<keyword evidence="5" id="KW-0812">Transmembrane</keyword>
<dbReference type="InterPro" id="IPR003660">
    <property type="entry name" value="HAMP_dom"/>
</dbReference>
<dbReference type="CDD" id="cd06225">
    <property type="entry name" value="HAMP"/>
    <property type="match status" value="1"/>
</dbReference>
<evidence type="ECO:0000256" key="1">
    <source>
        <dbReference type="ARBA" id="ARBA00023224"/>
    </source>
</evidence>
<feature type="coiled-coil region" evidence="4">
    <location>
        <begin position="375"/>
        <end position="447"/>
    </location>
</feature>
<feature type="domain" description="HAMP" evidence="7">
    <location>
        <begin position="61"/>
        <end position="113"/>
    </location>
</feature>
<dbReference type="GO" id="GO:0016020">
    <property type="term" value="C:membrane"/>
    <property type="evidence" value="ECO:0007669"/>
    <property type="project" value="InterPro"/>
</dbReference>
<dbReference type="PANTHER" id="PTHR32089">
    <property type="entry name" value="METHYL-ACCEPTING CHEMOTAXIS PROTEIN MCPB"/>
    <property type="match status" value="1"/>
</dbReference>
<sequence length="546" mass="61045">MLKSIKFRLLMYGVILAGVNSILVAFFVTYFASRNTVVPYVEAFIVTVVIAVLLHWIMFEKSMILAVEKMKEAIEGIAKGDLTKKIDIKGDDEFETLAKSLNSFLNNFKRLVTESQQTAEQTVVGSKKLTHEINNVTNAAKEIAAALEEIAKGAEEQAEAAQQTAKDANQAFEFNKEIKSKFNETKDLSFEMGKVIKENEAIMTELMKRIEESANKNKELIKEVLDLRERANKITDIIGMVNKIADQTNLLALNAAIEAARAGEQGKGFAVVAQEVRNLAEQSASAAGEIVLLTKNIQEKIKEVSGKLEQEIQNALENLSYTNTAKEKIENVVKSSSRVIEAIMSVDNLVNSQYDKIKEIKELNHKIAAVTQQTAANTQETLASTQEQVSSMEELKEMMGKLNNFAEKLQTLVKKFSSTVKLTQEQKRKIEEAKKILQRIIEENKEQLFGNRAKEIVMEIIKKYPNFELVFSILNNGDIKAISMEVGISNVYHRSWFQRAIEGEITVTEPYISLATNEICTTIAIPVYNSEKKIIGVFGGDVQLGK</sequence>
<dbReference type="RefSeq" id="WP_014063098.1">
    <property type="nucleotide sequence ID" value="NC_015958.1"/>
</dbReference>
<name>G2MVH6_9THEO</name>
<dbReference type="SMART" id="SM00304">
    <property type="entry name" value="HAMP"/>
    <property type="match status" value="1"/>
</dbReference>
<dbReference type="eggNOG" id="COG0840">
    <property type="taxonomic scope" value="Bacteria"/>
</dbReference>
<proteinExistence type="inferred from homology"/>
<dbReference type="CDD" id="cd18773">
    <property type="entry name" value="PDC1_HK_sensor"/>
    <property type="match status" value="1"/>
</dbReference>
<dbReference type="Pfam" id="PF22673">
    <property type="entry name" value="MCP-like_PDC_1"/>
    <property type="match status" value="1"/>
</dbReference>
<reference evidence="8 9" key="1">
    <citation type="submission" date="2011-08" db="EMBL/GenBank/DDBJ databases">
        <title>Complete sequence of Thermoanaerobacter wiegelii Rt8.B1.</title>
        <authorList>
            <consortium name="US DOE Joint Genome Institute"/>
            <person name="Lucas S."/>
            <person name="Han J."/>
            <person name="Lapidus A."/>
            <person name="Cheng J.-F."/>
            <person name="Goodwin L."/>
            <person name="Pitluck S."/>
            <person name="Peters L."/>
            <person name="Mikhailova N."/>
            <person name="Zeytun A."/>
            <person name="Daligault H."/>
            <person name="Detter J.C."/>
            <person name="Han C."/>
            <person name="Tapia R."/>
            <person name="Land M."/>
            <person name="Hauser L."/>
            <person name="Kyrpides N."/>
            <person name="Ivanova N."/>
            <person name="Pagani I."/>
            <person name="Hemme C."/>
            <person name="Woyke T."/>
        </authorList>
    </citation>
    <scope>NUCLEOTIDE SEQUENCE [LARGE SCALE GENOMIC DNA]</scope>
    <source>
        <strain evidence="8 9">Rt8.B1</strain>
    </source>
</reference>
<protein>
    <submittedName>
        <fullName evidence="8">Methyl-accepting chemotaxis sensory transducer with Cache sensor</fullName>
    </submittedName>
</protein>
<dbReference type="PROSITE" id="PS50885">
    <property type="entry name" value="HAMP"/>
    <property type="match status" value="1"/>
</dbReference>
<dbReference type="InterPro" id="IPR029151">
    <property type="entry name" value="Sensor-like_sf"/>
</dbReference>
<keyword evidence="5" id="KW-1133">Transmembrane helix</keyword>
<dbReference type="Proteomes" id="UP000008276">
    <property type="component" value="Chromosome"/>
</dbReference>
<dbReference type="InterPro" id="IPR004089">
    <property type="entry name" value="MCPsignal_dom"/>
</dbReference>
<dbReference type="Gene3D" id="1.10.287.950">
    <property type="entry name" value="Methyl-accepting chemotaxis protein"/>
    <property type="match status" value="1"/>
</dbReference>
<dbReference type="PANTHER" id="PTHR32089:SF112">
    <property type="entry name" value="LYSOZYME-LIKE PROTEIN-RELATED"/>
    <property type="match status" value="1"/>
</dbReference>
<dbReference type="AlphaFoldDB" id="G2MVH6"/>
<dbReference type="GO" id="GO:0007165">
    <property type="term" value="P:signal transduction"/>
    <property type="evidence" value="ECO:0007669"/>
    <property type="project" value="UniProtKB-KW"/>
</dbReference>
<dbReference type="SUPFAM" id="SSF103190">
    <property type="entry name" value="Sensory domain-like"/>
    <property type="match status" value="1"/>
</dbReference>
<dbReference type="KEGG" id="twi:Thewi_1704"/>
<keyword evidence="1 3" id="KW-0807">Transducer</keyword>
<evidence type="ECO:0000259" key="6">
    <source>
        <dbReference type="PROSITE" id="PS50111"/>
    </source>
</evidence>
<dbReference type="STRING" id="697303.Thewi_1704"/>
<dbReference type="SUPFAM" id="SSF58104">
    <property type="entry name" value="Methyl-accepting chemotaxis protein (MCP) signaling domain"/>
    <property type="match status" value="1"/>
</dbReference>
<keyword evidence="4" id="KW-0175">Coiled coil</keyword>
<dbReference type="HOGENOM" id="CLU_000445_107_18_9"/>
<feature type="transmembrane region" description="Helical" evidence="5">
    <location>
        <begin position="9"/>
        <end position="31"/>
    </location>
</feature>
<feature type="coiled-coil region" evidence="4">
    <location>
        <begin position="137"/>
        <end position="171"/>
    </location>
</feature>
<feature type="coiled-coil region" evidence="4">
    <location>
        <begin position="196"/>
        <end position="230"/>
    </location>
</feature>
<evidence type="ECO:0000259" key="7">
    <source>
        <dbReference type="PROSITE" id="PS50885"/>
    </source>
</evidence>
<comment type="similarity">
    <text evidence="2">Belongs to the methyl-accepting chemotaxis (MCP) protein family.</text>
</comment>
<organism evidence="8 9">
    <name type="scientific">Thermoanaerobacter wiegelii Rt8.B1</name>
    <dbReference type="NCBI Taxonomy" id="697303"/>
    <lineage>
        <taxon>Bacteria</taxon>
        <taxon>Bacillati</taxon>
        <taxon>Bacillota</taxon>
        <taxon>Clostridia</taxon>
        <taxon>Thermoanaerobacterales</taxon>
        <taxon>Thermoanaerobacteraceae</taxon>
        <taxon>Thermoanaerobacter</taxon>
    </lineage>
</organism>
<dbReference type="SMART" id="SM00283">
    <property type="entry name" value="MA"/>
    <property type="match status" value="1"/>
</dbReference>
<dbReference type="Gene3D" id="3.30.450.20">
    <property type="entry name" value="PAS domain"/>
    <property type="match status" value="1"/>
</dbReference>
<gene>
    <name evidence="8" type="ORF">Thewi_1704</name>
</gene>
<evidence type="ECO:0000256" key="5">
    <source>
        <dbReference type="SAM" id="Phobius"/>
    </source>
</evidence>
<evidence type="ECO:0000313" key="8">
    <source>
        <dbReference type="EMBL" id="AEM79104.1"/>
    </source>
</evidence>
<evidence type="ECO:0000256" key="2">
    <source>
        <dbReference type="ARBA" id="ARBA00029447"/>
    </source>
</evidence>
<evidence type="ECO:0000313" key="9">
    <source>
        <dbReference type="Proteomes" id="UP000008276"/>
    </source>
</evidence>
<accession>G2MVH6</accession>
<dbReference type="PROSITE" id="PS50111">
    <property type="entry name" value="CHEMOTAXIS_TRANSDUC_2"/>
    <property type="match status" value="1"/>
</dbReference>